<proteinExistence type="predicted"/>
<dbReference type="GO" id="GO:0003677">
    <property type="term" value="F:DNA binding"/>
    <property type="evidence" value="ECO:0007669"/>
    <property type="project" value="InterPro"/>
</dbReference>
<protein>
    <recommendedName>
        <fullName evidence="1">Recombinase domain-containing protein</fullName>
    </recommendedName>
</protein>
<keyword evidence="3" id="KW-1185">Reference proteome</keyword>
<reference evidence="3" key="1">
    <citation type="submission" date="2015-09" db="EMBL/GenBank/DDBJ databases">
        <authorList>
            <person name="Wibberg D."/>
        </authorList>
    </citation>
    <scope>NUCLEOTIDE SEQUENCE [LARGE SCALE GENOMIC DNA]</scope>
    <source>
        <strain evidence="3">SD1D</strain>
    </source>
</reference>
<feature type="domain" description="Recombinase" evidence="1">
    <location>
        <begin position="5"/>
        <end position="91"/>
    </location>
</feature>
<gene>
    <name evidence="2" type="ORF">SD1D_1460</name>
</gene>
<evidence type="ECO:0000313" key="3">
    <source>
        <dbReference type="Proteomes" id="UP000196053"/>
    </source>
</evidence>
<dbReference type="PROSITE" id="PS51737">
    <property type="entry name" value="RECOMBINASE_DNA_BIND"/>
    <property type="match status" value="1"/>
</dbReference>
<organism evidence="2 3">
    <name type="scientific">Herbinix luporum</name>
    <dbReference type="NCBI Taxonomy" id="1679721"/>
    <lineage>
        <taxon>Bacteria</taxon>
        <taxon>Bacillati</taxon>
        <taxon>Bacillota</taxon>
        <taxon>Clostridia</taxon>
        <taxon>Lachnospirales</taxon>
        <taxon>Lachnospiraceae</taxon>
        <taxon>Herbinix</taxon>
    </lineage>
</organism>
<accession>A0A0K8J5Q0</accession>
<dbReference type="Proteomes" id="UP000196053">
    <property type="component" value="Chromosome I"/>
</dbReference>
<dbReference type="KEGG" id="hsd:SD1D_1460"/>
<dbReference type="RefSeq" id="WP_058258307.1">
    <property type="nucleotide sequence ID" value="NZ_LN879430.1"/>
</dbReference>
<sequence>MSHTPIGYQIKDRKALIDKDKAKQVQLLYDVYLTGASLTSTAKSVGLNLTHSSVGRILQNTSYLGDDYYPQIIKKETFDAVQLEREKRAKKLGRFFPKKEKTPVCYPKTFRLEKQEKKYNDPFKQAEYVYSLVQIKE</sequence>
<dbReference type="GO" id="GO:0000150">
    <property type="term" value="F:DNA strand exchange activity"/>
    <property type="evidence" value="ECO:0007669"/>
    <property type="project" value="InterPro"/>
</dbReference>
<dbReference type="Gene3D" id="3.90.1750.20">
    <property type="entry name" value="Putative Large Serine Recombinase, Chain B, Domain 2"/>
    <property type="match status" value="1"/>
</dbReference>
<dbReference type="AlphaFoldDB" id="A0A0K8J5Q0"/>
<evidence type="ECO:0000313" key="2">
    <source>
        <dbReference type="EMBL" id="CUH93006.1"/>
    </source>
</evidence>
<dbReference type="EMBL" id="LN879430">
    <property type="protein sequence ID" value="CUH93006.1"/>
    <property type="molecule type" value="Genomic_DNA"/>
</dbReference>
<dbReference type="InterPro" id="IPR038109">
    <property type="entry name" value="DNA_bind_recomb_sf"/>
</dbReference>
<dbReference type="OrthoDB" id="2188903at2"/>
<name>A0A0K8J5Q0_9FIRM</name>
<dbReference type="InterPro" id="IPR011109">
    <property type="entry name" value="DNA_bind_recombinase_dom"/>
</dbReference>
<dbReference type="Pfam" id="PF07508">
    <property type="entry name" value="Recombinase"/>
    <property type="match status" value="1"/>
</dbReference>
<evidence type="ECO:0000259" key="1">
    <source>
        <dbReference type="PROSITE" id="PS51737"/>
    </source>
</evidence>